<comment type="caution">
    <text evidence="3">The sequence shown here is derived from an EMBL/GenBank/DDBJ whole genome shotgun (WGS) entry which is preliminary data.</text>
</comment>
<reference evidence="3 4" key="1">
    <citation type="submission" date="2022-05" db="EMBL/GenBank/DDBJ databases">
        <authorList>
            <consortium name="Genoscope - CEA"/>
            <person name="William W."/>
        </authorList>
    </citation>
    <scope>NUCLEOTIDE SEQUENCE [LARGE SCALE GENOMIC DNA]</scope>
</reference>
<dbReference type="Pfam" id="PF22669">
    <property type="entry name" value="Exo_endo_phos2"/>
    <property type="match status" value="1"/>
</dbReference>
<evidence type="ECO:0000313" key="3">
    <source>
        <dbReference type="EMBL" id="CAH3024576.1"/>
    </source>
</evidence>
<proteinExistence type="predicted"/>
<sequence length="733" mass="82432">MADSGNYSFSSHNLPSPAMRQSFNRPAMMLQNSKLQSPENRFGLSPNKAAESQDDKPFTTKEGDTQRVKFAPHPPSSPRANAPDSNVHRVAGLNSKGVKRSRHESPRNSPSGSEDERRIHKQVNNVILDPLPMRRGSTGSLNSMGSSESLGSPRQRNRNLRGVEPLRDIVSDKDITGNFKSYQNRAISDDSGRKILKNVVHPMRVTHDQTAKGERNVQERLPVKVNSEQTVSLNNKTPSEDEVTLSSSNDSLTSVSDSEEDLVSDSDIPRNRKLELGKHRDPNSTLPTVPGQLNDRTLASNSTGLYESIHPQKVDNVRNNSTSDLRNLSKELERVATNDEKYGSDTDLSFRSTGQASNLSTMSMLPRVSARTARTRSGNFLKEEMERYLPDHQIGVFVATWNMHEEKEVPFYLDDFLIPDSTDFLQDLYVIGLQESTSMRKEWEIRLQETLGPSHVLMHSCSFGLLHLAVFIRRELVWFCSAVTEDSVSTRVGHMIKTKGALAVSFSIFGTSFLFIDSHFTSDEGKSLDRVNDYKTICKSLSLSPDNKPNASNDQTDLTANFDRVFWLGDFNFRVTLERSKVDEMLEKYKDQETPECEDLLEKDQLLDLMGQGKVFVGFSEPPIRFLPSYKHDIQSDTYDSSSKNRVPSWTDRILYRSNDLSSIEPLMYSSCVSVKTSDHRPVFGIYRVKLNPCPDSIPLTGGQYIRDVYVEANRRRAAGPRTDGQSAVCVIL</sequence>
<organism evidence="3 4">
    <name type="scientific">Porites evermanni</name>
    <dbReference type="NCBI Taxonomy" id="104178"/>
    <lineage>
        <taxon>Eukaryota</taxon>
        <taxon>Metazoa</taxon>
        <taxon>Cnidaria</taxon>
        <taxon>Anthozoa</taxon>
        <taxon>Hexacorallia</taxon>
        <taxon>Scleractinia</taxon>
        <taxon>Fungiina</taxon>
        <taxon>Poritidae</taxon>
        <taxon>Porites</taxon>
    </lineage>
</organism>
<gene>
    <name evidence="3" type="ORF">PEVE_00023269</name>
</gene>
<protein>
    <recommendedName>
        <fullName evidence="2">Inositol polyphosphate-related phosphatase domain-containing protein</fullName>
    </recommendedName>
</protein>
<evidence type="ECO:0000313" key="4">
    <source>
        <dbReference type="Proteomes" id="UP001159427"/>
    </source>
</evidence>
<dbReference type="SUPFAM" id="SSF56219">
    <property type="entry name" value="DNase I-like"/>
    <property type="match status" value="1"/>
</dbReference>
<name>A0ABN8M4M2_9CNID</name>
<dbReference type="InterPro" id="IPR036691">
    <property type="entry name" value="Endo/exonu/phosph_ase_sf"/>
</dbReference>
<feature type="compositionally biased region" description="Basic and acidic residues" evidence="1">
    <location>
        <begin position="267"/>
        <end position="282"/>
    </location>
</feature>
<dbReference type="Gene3D" id="3.60.10.10">
    <property type="entry name" value="Endonuclease/exonuclease/phosphatase"/>
    <property type="match status" value="1"/>
</dbReference>
<feature type="compositionally biased region" description="Polar residues" evidence="1">
    <location>
        <begin position="1"/>
        <end position="39"/>
    </location>
</feature>
<feature type="compositionally biased region" description="Polar residues" evidence="1">
    <location>
        <begin position="137"/>
        <end position="154"/>
    </location>
</feature>
<feature type="region of interest" description="Disordered" evidence="1">
    <location>
        <begin position="203"/>
        <end position="295"/>
    </location>
</feature>
<accession>A0ABN8M4M2</accession>
<dbReference type="InterPro" id="IPR000300">
    <property type="entry name" value="IPPc"/>
</dbReference>
<keyword evidence="4" id="KW-1185">Reference proteome</keyword>
<feature type="compositionally biased region" description="Basic and acidic residues" evidence="1">
    <location>
        <begin position="51"/>
        <end position="67"/>
    </location>
</feature>
<dbReference type="SMART" id="SM00128">
    <property type="entry name" value="IPPc"/>
    <property type="match status" value="1"/>
</dbReference>
<feature type="compositionally biased region" description="Basic and acidic residues" evidence="1">
    <location>
        <begin position="205"/>
        <end position="222"/>
    </location>
</feature>
<evidence type="ECO:0000259" key="2">
    <source>
        <dbReference type="SMART" id="SM00128"/>
    </source>
</evidence>
<dbReference type="EMBL" id="CALNXI010000309">
    <property type="protein sequence ID" value="CAH3024576.1"/>
    <property type="molecule type" value="Genomic_DNA"/>
</dbReference>
<feature type="compositionally biased region" description="Low complexity" evidence="1">
    <location>
        <begin position="244"/>
        <end position="256"/>
    </location>
</feature>
<feature type="compositionally biased region" description="Polar residues" evidence="1">
    <location>
        <begin position="226"/>
        <end position="237"/>
    </location>
</feature>
<feature type="domain" description="Inositol polyphosphate-related phosphatase" evidence="2">
    <location>
        <begin position="392"/>
        <end position="695"/>
    </location>
</feature>
<dbReference type="PANTHER" id="PTHR47039">
    <property type="entry name" value="INOSITOL POLYPHOSPHATE 5-PHOSPHATASE E"/>
    <property type="match status" value="1"/>
</dbReference>
<dbReference type="PANTHER" id="PTHR47039:SF1">
    <property type="entry name" value="INOSITOL POLYPHOSPHATE 5-PHOSPHATASE E"/>
    <property type="match status" value="1"/>
</dbReference>
<dbReference type="Proteomes" id="UP001159427">
    <property type="component" value="Unassembled WGS sequence"/>
</dbReference>
<feature type="region of interest" description="Disordered" evidence="1">
    <location>
        <begin position="1"/>
        <end position="163"/>
    </location>
</feature>
<evidence type="ECO:0000256" key="1">
    <source>
        <dbReference type="SAM" id="MobiDB-lite"/>
    </source>
</evidence>
<dbReference type="InterPro" id="IPR053321">
    <property type="entry name" value="IPP-5-Phosphatase_Type_IV"/>
</dbReference>